<dbReference type="SMART" id="SM00311">
    <property type="entry name" value="PWI"/>
    <property type="match status" value="1"/>
</dbReference>
<organism evidence="6 7">
    <name type="scientific">Dimorphilus gyrociliatus</name>
    <dbReference type="NCBI Taxonomy" id="2664684"/>
    <lineage>
        <taxon>Eukaryota</taxon>
        <taxon>Metazoa</taxon>
        <taxon>Spiralia</taxon>
        <taxon>Lophotrochozoa</taxon>
        <taxon>Annelida</taxon>
        <taxon>Polychaeta</taxon>
        <taxon>Polychaeta incertae sedis</taxon>
        <taxon>Dinophilidae</taxon>
        <taxon>Dimorphilus</taxon>
    </lineage>
</organism>
<feature type="compositionally biased region" description="Basic and acidic residues" evidence="3">
    <location>
        <begin position="397"/>
        <end position="462"/>
    </location>
</feature>
<dbReference type="PANTHER" id="PTHR18806:SF4">
    <property type="entry name" value="RNA-BINDING PROTEIN 25"/>
    <property type="match status" value="1"/>
</dbReference>
<dbReference type="SMART" id="SM00360">
    <property type="entry name" value="RRM"/>
    <property type="match status" value="1"/>
</dbReference>
<dbReference type="CDD" id="cd12446">
    <property type="entry name" value="RRM_RBM25"/>
    <property type="match status" value="1"/>
</dbReference>
<keyword evidence="7" id="KW-1185">Reference proteome</keyword>
<dbReference type="Pfam" id="PF01480">
    <property type="entry name" value="PWI"/>
    <property type="match status" value="1"/>
</dbReference>
<feature type="region of interest" description="Disordered" evidence="3">
    <location>
        <begin position="517"/>
        <end position="537"/>
    </location>
</feature>
<feature type="domain" description="RRM" evidence="4">
    <location>
        <begin position="68"/>
        <end position="145"/>
    </location>
</feature>
<dbReference type="FunFam" id="1.20.1390.10:FF:000004">
    <property type="entry name" value="RNA-binding motif protein 25"/>
    <property type="match status" value="1"/>
</dbReference>
<dbReference type="Pfam" id="PF00076">
    <property type="entry name" value="RRM_1"/>
    <property type="match status" value="1"/>
</dbReference>
<dbReference type="Gene3D" id="3.30.70.330">
    <property type="match status" value="1"/>
</dbReference>
<name>A0A7I8W0W2_9ANNE</name>
<evidence type="ECO:0000313" key="6">
    <source>
        <dbReference type="EMBL" id="CAD5121807.1"/>
    </source>
</evidence>
<dbReference type="EMBL" id="CAJFCJ010000015">
    <property type="protein sequence ID" value="CAD5121807.1"/>
    <property type="molecule type" value="Genomic_DNA"/>
</dbReference>
<evidence type="ECO:0000259" key="5">
    <source>
        <dbReference type="PROSITE" id="PS51025"/>
    </source>
</evidence>
<feature type="compositionally biased region" description="Basic and acidic residues" evidence="3">
    <location>
        <begin position="341"/>
        <end position="372"/>
    </location>
</feature>
<feature type="region of interest" description="Disordered" evidence="3">
    <location>
        <begin position="246"/>
        <end position="372"/>
    </location>
</feature>
<dbReference type="PANTHER" id="PTHR18806">
    <property type="entry name" value="RBM25 PROTEIN"/>
    <property type="match status" value="1"/>
</dbReference>
<feature type="compositionally biased region" description="Low complexity" evidence="3">
    <location>
        <begin position="478"/>
        <end position="489"/>
    </location>
</feature>
<evidence type="ECO:0000256" key="1">
    <source>
        <dbReference type="ARBA" id="ARBA00022664"/>
    </source>
</evidence>
<keyword evidence="1" id="KW-0507">mRNA processing</keyword>
<keyword evidence="2" id="KW-0694">RNA-binding</keyword>
<dbReference type="InterPro" id="IPR036483">
    <property type="entry name" value="PWI_dom_sf"/>
</dbReference>
<dbReference type="GO" id="GO:0005681">
    <property type="term" value="C:spliceosomal complex"/>
    <property type="evidence" value="ECO:0007669"/>
    <property type="project" value="TreeGrafter"/>
</dbReference>
<dbReference type="SUPFAM" id="SSF101233">
    <property type="entry name" value="PWI domain"/>
    <property type="match status" value="1"/>
</dbReference>
<feature type="domain" description="PWI" evidence="5">
    <location>
        <begin position="600"/>
        <end position="693"/>
    </location>
</feature>
<dbReference type="OrthoDB" id="6277011at2759"/>
<dbReference type="InterPro" id="IPR052768">
    <property type="entry name" value="RBM25"/>
</dbReference>
<dbReference type="PROSITE" id="PS50102">
    <property type="entry name" value="RRM"/>
    <property type="match status" value="1"/>
</dbReference>
<dbReference type="PROSITE" id="PS51025">
    <property type="entry name" value="PWI"/>
    <property type="match status" value="1"/>
</dbReference>
<evidence type="ECO:0000256" key="2">
    <source>
        <dbReference type="PROSITE-ProRule" id="PRU00176"/>
    </source>
</evidence>
<accession>A0A7I8W0W2</accession>
<evidence type="ECO:0000259" key="4">
    <source>
        <dbReference type="PROSITE" id="PS50102"/>
    </source>
</evidence>
<sequence>MSYPPRPPMTVGMVPQTYYQPPPMSMVGVGMVSMPVVTAPPVPAQQNNEKPRLVPQDITSEGEKPPVTTCFVGNICEKAPDTMIRQMLSCCGNVLNWKRVQGASGKLQAFGFCEFEKPESTLRCMRLLNKWQIGDKQLVVKVDTKTKELLDKYTISKPGTGLGKKEDGELKEDIEEALNEMTKKEDRVARAGLTAVMKEYEKDLTKEADDPQNEIKQIRAKDTSLNGIDIEDEKKDIIDSEINKFREKHKDADEVERDKERDYARELRKRREVEAEKRERDKERERDRVRDDRDRDRTKGRDRDKNDYRAKDRKDHKSPDFSDDEEEASYERKRTERKLKQKETAYQERLKTWEKRERMKSREYSKDEEKENERLTIEKKEAKRLRQFLEDYNDERDDGKYYKDNALTKRLREREREMESDARDRNKERHELEEIRKQMEKDGHPDVDREMAKIEQERDQHLLPRLGQPIHSFNLDQPSPDSNMRSSSPPNSPRPEVNDRLPPQSEVKKLGFSAIKLSNNSSDTTTPPQQQPTKKKLVDTVFNQDDDDDEAAAAKRRKLVPIDYGDVPGPNDALNKAPNSAEEKRKLIKKLIDSIPTEKSAAFAYSLNWAMVDASLMDKRIRPWVDKKIVEYIGEEEPTLTDFICQKVMARCTPDSILKDVEMVLDEEAEVFVVKMWRLLIYETEAKRQGLVK</sequence>
<proteinExistence type="predicted"/>
<reference evidence="6 7" key="1">
    <citation type="submission" date="2020-08" db="EMBL/GenBank/DDBJ databases">
        <authorList>
            <person name="Hejnol A."/>
        </authorList>
    </citation>
    <scope>NUCLEOTIDE SEQUENCE [LARGE SCALE GENOMIC DNA]</scope>
</reference>
<evidence type="ECO:0000256" key="3">
    <source>
        <dbReference type="SAM" id="MobiDB-lite"/>
    </source>
</evidence>
<dbReference type="GO" id="GO:0000381">
    <property type="term" value="P:regulation of alternative mRNA splicing, via spliceosome"/>
    <property type="evidence" value="ECO:0007669"/>
    <property type="project" value="TreeGrafter"/>
</dbReference>
<dbReference type="SUPFAM" id="SSF54928">
    <property type="entry name" value="RNA-binding domain, RBD"/>
    <property type="match status" value="1"/>
</dbReference>
<dbReference type="InterPro" id="IPR035979">
    <property type="entry name" value="RBD_domain_sf"/>
</dbReference>
<feature type="region of interest" description="Disordered" evidence="3">
    <location>
        <begin position="394"/>
        <end position="503"/>
    </location>
</feature>
<dbReference type="InterPro" id="IPR012677">
    <property type="entry name" value="Nucleotide-bd_a/b_plait_sf"/>
</dbReference>
<dbReference type="InterPro" id="IPR000504">
    <property type="entry name" value="RRM_dom"/>
</dbReference>
<protein>
    <submittedName>
        <fullName evidence="6">DgyrCDS10279</fullName>
    </submittedName>
</protein>
<dbReference type="GO" id="GO:0003729">
    <property type="term" value="F:mRNA binding"/>
    <property type="evidence" value="ECO:0007669"/>
    <property type="project" value="TreeGrafter"/>
</dbReference>
<dbReference type="AlphaFoldDB" id="A0A7I8W0W2"/>
<comment type="caution">
    <text evidence="6">The sequence shown here is derived from an EMBL/GenBank/DDBJ whole genome shotgun (WGS) entry which is preliminary data.</text>
</comment>
<dbReference type="Proteomes" id="UP000549394">
    <property type="component" value="Unassembled WGS sequence"/>
</dbReference>
<dbReference type="InterPro" id="IPR002483">
    <property type="entry name" value="PWI_dom"/>
</dbReference>
<dbReference type="GO" id="GO:0006397">
    <property type="term" value="P:mRNA processing"/>
    <property type="evidence" value="ECO:0007669"/>
    <property type="project" value="UniProtKB-KW"/>
</dbReference>
<feature type="compositionally biased region" description="Basic and acidic residues" evidence="3">
    <location>
        <begin position="246"/>
        <end position="320"/>
    </location>
</feature>
<dbReference type="Gene3D" id="1.20.1390.10">
    <property type="entry name" value="PWI domain"/>
    <property type="match status" value="1"/>
</dbReference>
<dbReference type="InterPro" id="IPR034268">
    <property type="entry name" value="RBM25_RRM"/>
</dbReference>
<gene>
    <name evidence="6" type="ORF">DGYR_LOCUS9712</name>
</gene>
<evidence type="ECO:0000313" key="7">
    <source>
        <dbReference type="Proteomes" id="UP000549394"/>
    </source>
</evidence>